<evidence type="ECO:0000313" key="2">
    <source>
        <dbReference type="Proteomes" id="UP000010074"/>
    </source>
</evidence>
<name>K7ZFS7_BDEBC</name>
<dbReference type="Proteomes" id="UP000010074">
    <property type="component" value="Chromosome"/>
</dbReference>
<evidence type="ECO:0000313" key="1">
    <source>
        <dbReference type="EMBL" id="AFY01792.1"/>
    </source>
</evidence>
<dbReference type="HOGENOM" id="CLU_2033518_0_0_7"/>
<accession>K7ZFS7</accession>
<sequence length="121" mass="13317">MVNFQPGTDELSKEEQSKIHQLTEVAERHGGIQEVRILAWADREYPSPGQHIPAGDSKLADERAAAVKAVLKKDLQQITVIDELNAATHPADTELNNAKASKALVLITYNTTTLNKGEHHE</sequence>
<proteinExistence type="predicted"/>
<dbReference type="EMBL" id="CP002930">
    <property type="protein sequence ID" value="AFY01792.1"/>
    <property type="molecule type" value="Genomic_DNA"/>
</dbReference>
<dbReference type="STRING" id="1069642.Bdt_2107"/>
<dbReference type="InterPro" id="IPR036737">
    <property type="entry name" value="OmpA-like_sf"/>
</dbReference>
<dbReference type="PATRIC" id="fig|1069642.3.peg.2082"/>
<evidence type="ECO:0008006" key="3">
    <source>
        <dbReference type="Google" id="ProtNLM"/>
    </source>
</evidence>
<dbReference type="Gene3D" id="3.30.1330.60">
    <property type="entry name" value="OmpA-like domain"/>
    <property type="match status" value="1"/>
</dbReference>
<dbReference type="AlphaFoldDB" id="K7ZFS7"/>
<dbReference type="KEGG" id="bbat:Bdt_2107"/>
<organism evidence="1 2">
    <name type="scientific">Bdellovibrio bacteriovorus str. Tiberius</name>
    <dbReference type="NCBI Taxonomy" id="1069642"/>
    <lineage>
        <taxon>Bacteria</taxon>
        <taxon>Pseudomonadati</taxon>
        <taxon>Bdellovibrionota</taxon>
        <taxon>Bdellovibrionia</taxon>
        <taxon>Bdellovibrionales</taxon>
        <taxon>Pseudobdellovibrionaceae</taxon>
        <taxon>Bdellovibrio</taxon>
    </lineage>
</organism>
<reference evidence="1 2" key="1">
    <citation type="journal article" date="2012" name="BMC Genomics">
        <title>Genome analysis of a simultaneously predatory and prey-independent, novel Bdellovibrio bacteriovorus from the River Tiber, supports in silico predictions of both ancient and recent lateral gene transfer from diverse bacteria.</title>
        <authorList>
            <person name="Hobley L."/>
            <person name="Lerner T.R."/>
            <person name="Williams L.E."/>
            <person name="Lambert C."/>
            <person name="Till R."/>
            <person name="Milner D.S."/>
            <person name="Basford S.M."/>
            <person name="Capeness M.J."/>
            <person name="Fenton A.K."/>
            <person name="Atterbury R.J."/>
            <person name="Harris M.A."/>
            <person name="Sockett R.E."/>
        </authorList>
    </citation>
    <scope>NUCLEOTIDE SEQUENCE [LARGE SCALE GENOMIC DNA]</scope>
    <source>
        <strain evidence="1 2">Tiberius</strain>
    </source>
</reference>
<protein>
    <recommendedName>
        <fullName evidence="3">OmpA-like domain-containing protein</fullName>
    </recommendedName>
</protein>
<gene>
    <name evidence="1" type="ORF">Bdt_2107</name>
</gene>